<keyword evidence="3" id="KW-1185">Reference proteome</keyword>
<evidence type="ECO:0000256" key="1">
    <source>
        <dbReference type="SAM" id="SignalP"/>
    </source>
</evidence>
<reference evidence="2 3" key="1">
    <citation type="submission" date="2021-03" db="EMBL/GenBank/DDBJ databases">
        <title>Succinivibrio sp. nov. isolated from feces of cow.</title>
        <authorList>
            <person name="Choi J.-Y."/>
        </authorList>
    </citation>
    <scope>NUCLEOTIDE SEQUENCE [LARGE SCALE GENOMIC DNA]</scope>
    <source>
        <strain evidence="2 3">AGMB01872</strain>
    </source>
</reference>
<keyword evidence="1" id="KW-0732">Signal</keyword>
<dbReference type="RefSeq" id="WP_219937828.1">
    <property type="nucleotide sequence ID" value="NZ_JAGFNY010000023.1"/>
</dbReference>
<feature type="signal peptide" evidence="1">
    <location>
        <begin position="1"/>
        <end position="19"/>
    </location>
</feature>
<evidence type="ECO:0000313" key="3">
    <source>
        <dbReference type="Proteomes" id="UP000731465"/>
    </source>
</evidence>
<comment type="caution">
    <text evidence="2">The sequence shown here is derived from an EMBL/GenBank/DDBJ whole genome shotgun (WGS) entry which is preliminary data.</text>
</comment>
<gene>
    <name evidence="2" type="ORF">J5V48_06835</name>
</gene>
<dbReference type="Proteomes" id="UP000731465">
    <property type="component" value="Unassembled WGS sequence"/>
</dbReference>
<accession>A0ABS7DH31</accession>
<dbReference type="EMBL" id="JAGFNY010000023">
    <property type="protein sequence ID" value="MBW7570604.1"/>
    <property type="molecule type" value="Genomic_DNA"/>
</dbReference>
<feature type="chain" id="PRO_5045403916" evidence="1">
    <location>
        <begin position="20"/>
        <end position="162"/>
    </location>
</feature>
<name>A0ABS7DH31_9GAMM</name>
<organism evidence="2 3">
    <name type="scientific">Succinivibrio faecicola</name>
    <dbReference type="NCBI Taxonomy" id="2820300"/>
    <lineage>
        <taxon>Bacteria</taxon>
        <taxon>Pseudomonadati</taxon>
        <taxon>Pseudomonadota</taxon>
        <taxon>Gammaproteobacteria</taxon>
        <taxon>Aeromonadales</taxon>
        <taxon>Succinivibrionaceae</taxon>
        <taxon>Succinivibrio</taxon>
    </lineage>
</organism>
<sequence>MFKFSRLFLGLVCSMSVFAVNAELISSEYVVEKSKAQQESTIPCPFGFSVKLNPSVPNSLVYKDEGSKLAISVTAIKQLEDSPSSPEAYAKASAKQMACSVPVLSSLVADGYSFVCENDGIEAIVYGDDAELVLLAISGRDRANEEKLEQFIKFLDDEAKNN</sequence>
<evidence type="ECO:0000313" key="2">
    <source>
        <dbReference type="EMBL" id="MBW7570604.1"/>
    </source>
</evidence>
<protein>
    <submittedName>
        <fullName evidence="2">Uncharacterized protein</fullName>
    </submittedName>
</protein>
<proteinExistence type="predicted"/>